<dbReference type="Pfam" id="PF13041">
    <property type="entry name" value="PPR_2"/>
    <property type="match status" value="1"/>
</dbReference>
<organism evidence="5">
    <name type="scientific">Triticum aestivum</name>
    <name type="common">Wheat</name>
    <dbReference type="NCBI Taxonomy" id="4565"/>
    <lineage>
        <taxon>Eukaryota</taxon>
        <taxon>Viridiplantae</taxon>
        <taxon>Streptophyta</taxon>
        <taxon>Embryophyta</taxon>
        <taxon>Tracheophyta</taxon>
        <taxon>Spermatophyta</taxon>
        <taxon>Magnoliopsida</taxon>
        <taxon>Liliopsida</taxon>
        <taxon>Poales</taxon>
        <taxon>Poaceae</taxon>
        <taxon>BOP clade</taxon>
        <taxon>Pooideae</taxon>
        <taxon>Triticodae</taxon>
        <taxon>Triticeae</taxon>
        <taxon>Triticinae</taxon>
        <taxon>Triticum</taxon>
    </lineage>
</organism>
<feature type="repeat" description="PPR" evidence="3">
    <location>
        <begin position="526"/>
        <end position="560"/>
    </location>
</feature>
<dbReference type="SUPFAM" id="SSF48452">
    <property type="entry name" value="TPR-like"/>
    <property type="match status" value="1"/>
</dbReference>
<dbReference type="SMR" id="A0A3B6B7I0"/>
<keyword evidence="6" id="KW-1185">Reference proteome</keyword>
<feature type="repeat" description="PPR" evidence="3">
    <location>
        <begin position="115"/>
        <end position="151"/>
    </location>
</feature>
<dbReference type="PANTHER" id="PTHR47926">
    <property type="entry name" value="PENTATRICOPEPTIDE REPEAT-CONTAINING PROTEIN"/>
    <property type="match status" value="1"/>
</dbReference>
<dbReference type="InterPro" id="IPR002885">
    <property type="entry name" value="PPR_rpt"/>
</dbReference>
<reference evidence="5" key="2">
    <citation type="submission" date="2018-10" db="UniProtKB">
        <authorList>
            <consortium name="EnsemblPlants"/>
        </authorList>
    </citation>
    <scope>IDENTIFICATION</scope>
</reference>
<dbReference type="Proteomes" id="UP000019116">
    <property type="component" value="Chromosome 2A"/>
</dbReference>
<evidence type="ECO:0000256" key="4">
    <source>
        <dbReference type="SAM" id="MobiDB-lite"/>
    </source>
</evidence>
<dbReference type="Pfam" id="PF20431">
    <property type="entry name" value="E_motif"/>
    <property type="match status" value="1"/>
</dbReference>
<evidence type="ECO:0000313" key="6">
    <source>
        <dbReference type="Proteomes" id="UP000019116"/>
    </source>
</evidence>
<dbReference type="Gramene" id="TraesCS2A02G550739.1">
    <property type="protein sequence ID" value="TraesCS2A02G550739.1.cds1"/>
    <property type="gene ID" value="TraesCS2A02G550739"/>
</dbReference>
<feature type="repeat" description="PPR" evidence="3">
    <location>
        <begin position="561"/>
        <end position="595"/>
    </location>
</feature>
<feature type="compositionally biased region" description="Pro residues" evidence="4">
    <location>
        <begin position="20"/>
        <end position="29"/>
    </location>
</feature>
<dbReference type="InterPro" id="IPR011990">
    <property type="entry name" value="TPR-like_helical_dom_sf"/>
</dbReference>
<dbReference type="InterPro" id="IPR046848">
    <property type="entry name" value="E_motif"/>
</dbReference>
<evidence type="ECO:0000256" key="1">
    <source>
        <dbReference type="ARBA" id="ARBA00022737"/>
    </source>
</evidence>
<keyword evidence="1" id="KW-0677">Repeat</keyword>
<dbReference type="InterPro" id="IPR046960">
    <property type="entry name" value="PPR_At4g14850-like_plant"/>
</dbReference>
<name>A0A3B6B7I0_WHEAT</name>
<evidence type="ECO:0000313" key="5">
    <source>
        <dbReference type="EnsemblPlants" id="TraesCS2A02G550739.1.cds1"/>
    </source>
</evidence>
<proteinExistence type="predicted"/>
<feature type="region of interest" description="Disordered" evidence="4">
    <location>
        <begin position="1"/>
        <end position="29"/>
    </location>
</feature>
<evidence type="ECO:0000256" key="3">
    <source>
        <dbReference type="PROSITE-ProRule" id="PRU00708"/>
    </source>
</evidence>
<dbReference type="FunFam" id="1.25.40.10:FF:001330">
    <property type="entry name" value="Pentatricopeptide repeat-containing protein At3g50420"/>
    <property type="match status" value="1"/>
</dbReference>
<dbReference type="FunFam" id="1.25.40.10:FF:000981">
    <property type="entry name" value="Pentatricopeptide repeat-containing protein mitochondrial"/>
    <property type="match status" value="1"/>
</dbReference>
<evidence type="ECO:0000256" key="2">
    <source>
        <dbReference type="ARBA" id="ARBA00022946"/>
    </source>
</evidence>
<dbReference type="FunFam" id="1.25.40.10:FF:000355">
    <property type="entry name" value="Pentatricopeptide repeat-containing protein"/>
    <property type="match status" value="1"/>
</dbReference>
<dbReference type="FunFam" id="1.25.40.10:FF:000694">
    <property type="entry name" value="Pentatricopeptide repeat-containing protein At3g50420"/>
    <property type="match status" value="1"/>
</dbReference>
<dbReference type="FunFam" id="1.25.40.10:FF:000449">
    <property type="entry name" value="Pentatricopeptide repeat-containing protein mitochondrial"/>
    <property type="match status" value="1"/>
</dbReference>
<keyword evidence="2" id="KW-0809">Transit peptide</keyword>
<dbReference type="PANTHER" id="PTHR47926:SF356">
    <property type="entry name" value="(WILD MALAYSIAN BANANA) HYPOTHETICAL PROTEIN"/>
    <property type="match status" value="1"/>
</dbReference>
<dbReference type="AlphaFoldDB" id="A0A3B6B7I0"/>
<dbReference type="PROSITE" id="PS51375">
    <property type="entry name" value="PPR"/>
    <property type="match status" value="5"/>
</dbReference>
<dbReference type="Gene3D" id="1.25.40.10">
    <property type="entry name" value="Tetratricopeptide repeat domain"/>
    <property type="match status" value="6"/>
</dbReference>
<reference evidence="5" key="1">
    <citation type="submission" date="2018-08" db="EMBL/GenBank/DDBJ databases">
        <authorList>
            <person name="Rossello M."/>
        </authorList>
    </citation>
    <scope>NUCLEOTIDE SEQUENCE [LARGE SCALE GENOMIC DNA]</scope>
    <source>
        <strain evidence="5">cv. Chinese Spring</strain>
    </source>
</reference>
<dbReference type="GO" id="GO:0003723">
    <property type="term" value="F:RNA binding"/>
    <property type="evidence" value="ECO:0007669"/>
    <property type="project" value="InterPro"/>
</dbReference>
<dbReference type="NCBIfam" id="TIGR00756">
    <property type="entry name" value="PPR"/>
    <property type="match status" value="1"/>
</dbReference>
<dbReference type="EnsemblPlants" id="TraesCS2A02G550739.1">
    <property type="protein sequence ID" value="TraesCS2A02G550739.1.cds1"/>
    <property type="gene ID" value="TraesCS2A02G550739"/>
</dbReference>
<dbReference type="OrthoDB" id="728902at2759"/>
<accession>A0A3B6B7I0</accession>
<dbReference type="Pfam" id="PF01535">
    <property type="entry name" value="PPR"/>
    <property type="match status" value="5"/>
</dbReference>
<dbReference type="Gramene" id="TraesCS2A03G1271800.1">
    <property type="protein sequence ID" value="TraesCS2A03G1271800.1.CDS1"/>
    <property type="gene ID" value="TraesCS2A03G1271800"/>
</dbReference>
<dbReference type="GO" id="GO:0009451">
    <property type="term" value="P:RNA modification"/>
    <property type="evidence" value="ECO:0007669"/>
    <property type="project" value="InterPro"/>
</dbReference>
<protein>
    <submittedName>
        <fullName evidence="5">Uncharacterized protein</fullName>
    </submittedName>
</protein>
<sequence>NFSTVRPVAMLRNETRDPATGPPMPPPPHPSRLGFHPLEPALSAAADALHRSCPSSPRRAVLRRARALHALLVVSSMPSAHTPGTFLVNQLLALYARLSALPDAVALLRSAPRPNVVSFNTVLSALSRGAPRHAPQAFRLFGQLCVSGLRPTAPSLCAVLRAAGALRDGRAGALAHAQAAALGFLASDIVPTALLQMYSECGAPRDANRVFDEMATRDVVAWNCAMHCSVRYGYLGRALGQFCSMVRAGLAPTESTLSSVLSGCARAGDSHGGRVLHGWVVKSEELDPDTPLQNALLGMYSGCGDLDTALHVFDRIETPDLVSWNTLIAGFSAAGDGWSAMDAFVRLKDVQFGEPVVPDEYTFAAVVSAAAALPAMRSGMPLHAEVVKAGLETSVFVGNTLINMYFTNGEPGSARILFDSLPEKDVIMWTEMVAGHSSSGEAELALKYFISMLQEGYKVDSFSLSSALNSTAEFAGLKQGEMLHAQVVKSGYEGNICASGSLLDMYAKNGALQGAHLVFYTIPKRDLKCWNSMIGGYGNYGNSEMAFKLFGEMIRDELQPDHVTYISLLSACSHCGLVEKGKFYWFCMMTDGIMPGFKHYTSMVSLLGRAGLLEEAVDLLQKSPFAKKCPELWRILLSCCVALNDLSVGVHAAEQALAQDPDDMSTHVLLSNLYAAAGKWDVVAEIRKKIRGMMVEKEPGLSWVEIKSTIHVFSADDECHSQIDDCRAELLRLKGNMELLYSSENELLSIG</sequence>
<feature type="repeat" description="PPR" evidence="3">
    <location>
        <begin position="218"/>
        <end position="252"/>
    </location>
</feature>
<feature type="repeat" description="PPR" evidence="3">
    <location>
        <begin position="425"/>
        <end position="459"/>
    </location>
</feature>
<dbReference type="STRING" id="4565.A0A3B6B7I0"/>